<keyword evidence="3" id="KW-0410">Iron transport</keyword>
<name>A0ABX6VH29_9GAMM</name>
<dbReference type="PANTHER" id="PTHR42781:SF4">
    <property type="entry name" value="SPERMIDINE_PUTRESCINE IMPORT ATP-BINDING PROTEIN POTA"/>
    <property type="match status" value="1"/>
</dbReference>
<organism evidence="10 11">
    <name type="scientific">Shewanella eurypsychrophilus</name>
    <dbReference type="NCBI Taxonomy" id="2593656"/>
    <lineage>
        <taxon>Bacteria</taxon>
        <taxon>Pseudomonadati</taxon>
        <taxon>Pseudomonadota</taxon>
        <taxon>Gammaproteobacteria</taxon>
        <taxon>Alteromonadales</taxon>
        <taxon>Shewanellaceae</taxon>
        <taxon>Shewanella</taxon>
    </lineage>
</organism>
<sequence>MDTGETLVQDVADLYCRIKQEKHIKLDAEFTCKAGEVLAVVGPSGGGKSTLLRMIAGLNKPESGEIRYGDSVWHDSESKLNLSPQQRHLGYVPQHFGLFPNLTAIENVIAALDHIPKVERKPRAEEWLERVNLHGLPDRLPAHLSGGQRQRVALARALAREPSVLLLDEPFSAVDRETRERLYLELARLKEQLAIPVIMVTHDLNEALLLADKMILISQGKLLQQGKPHDVLVRPHNEAVAKQMGLRNIFDAHVVAQEEERQITWLKFGEHLIASTYFEHLDVGTKVRWVIPNQGVRFNSITKGRLCRSFNKLDIKIESMLTMGESVRLIASVKGVRHKINAEVPLHLAKKLELKKGVETTVALKSELIHILEAHPPHE</sequence>
<protein>
    <submittedName>
        <fullName evidence="10">ABC transporter ATP-binding protein</fullName>
    </submittedName>
</protein>
<dbReference type="InterPro" id="IPR027417">
    <property type="entry name" value="P-loop_NTPase"/>
</dbReference>
<dbReference type="SUPFAM" id="SSF52540">
    <property type="entry name" value="P-loop containing nucleoside triphosphate hydrolases"/>
    <property type="match status" value="1"/>
</dbReference>
<accession>A0ABX6VH29</accession>
<dbReference type="CDD" id="cd03259">
    <property type="entry name" value="ABC_Carb_Solutes_like"/>
    <property type="match status" value="1"/>
</dbReference>
<dbReference type="PROSITE" id="PS00211">
    <property type="entry name" value="ABC_TRANSPORTER_1"/>
    <property type="match status" value="1"/>
</dbReference>
<dbReference type="GO" id="GO:0005524">
    <property type="term" value="F:ATP binding"/>
    <property type="evidence" value="ECO:0007669"/>
    <property type="project" value="UniProtKB-KW"/>
</dbReference>
<evidence type="ECO:0000256" key="4">
    <source>
        <dbReference type="ARBA" id="ARBA00022741"/>
    </source>
</evidence>
<keyword evidence="1" id="KW-0813">Transport</keyword>
<evidence type="ECO:0000313" key="10">
    <source>
        <dbReference type="EMBL" id="QPG60641.2"/>
    </source>
</evidence>
<evidence type="ECO:0000256" key="3">
    <source>
        <dbReference type="ARBA" id="ARBA00022496"/>
    </source>
</evidence>
<dbReference type="SUPFAM" id="SSF50331">
    <property type="entry name" value="MOP-like"/>
    <property type="match status" value="1"/>
</dbReference>
<dbReference type="InterPro" id="IPR017871">
    <property type="entry name" value="ABC_transporter-like_CS"/>
</dbReference>
<gene>
    <name evidence="10" type="ORF">FM038_024490</name>
</gene>
<dbReference type="PROSITE" id="PS50893">
    <property type="entry name" value="ABC_TRANSPORTER_2"/>
    <property type="match status" value="1"/>
</dbReference>
<dbReference type="EMBL" id="CP045503">
    <property type="protein sequence ID" value="QPG60641.2"/>
    <property type="molecule type" value="Genomic_DNA"/>
</dbReference>
<evidence type="ECO:0000256" key="7">
    <source>
        <dbReference type="ARBA" id="ARBA00023065"/>
    </source>
</evidence>
<keyword evidence="5 10" id="KW-0067">ATP-binding</keyword>
<dbReference type="InterPro" id="IPR003593">
    <property type="entry name" value="AAA+_ATPase"/>
</dbReference>
<keyword evidence="8" id="KW-0472">Membrane</keyword>
<dbReference type="InterPro" id="IPR008995">
    <property type="entry name" value="Mo/tungstate-bd_C_term_dom"/>
</dbReference>
<keyword evidence="7" id="KW-0406">Ion transport</keyword>
<evidence type="ECO:0000256" key="1">
    <source>
        <dbReference type="ARBA" id="ARBA00022448"/>
    </source>
</evidence>
<keyword evidence="4" id="KW-0547">Nucleotide-binding</keyword>
<keyword evidence="6" id="KW-0408">Iron</keyword>
<dbReference type="SMART" id="SM00382">
    <property type="entry name" value="AAA"/>
    <property type="match status" value="1"/>
</dbReference>
<dbReference type="InterPro" id="IPR003439">
    <property type="entry name" value="ABC_transporter-like_ATP-bd"/>
</dbReference>
<evidence type="ECO:0000256" key="6">
    <source>
        <dbReference type="ARBA" id="ARBA00023004"/>
    </source>
</evidence>
<evidence type="ECO:0000313" key="11">
    <source>
        <dbReference type="Proteomes" id="UP000316416"/>
    </source>
</evidence>
<dbReference type="Pfam" id="PF00005">
    <property type="entry name" value="ABC_tran"/>
    <property type="match status" value="1"/>
</dbReference>
<evidence type="ECO:0000256" key="8">
    <source>
        <dbReference type="ARBA" id="ARBA00023136"/>
    </source>
</evidence>
<dbReference type="InterPro" id="IPR050093">
    <property type="entry name" value="ABC_SmlMolc_Importer"/>
</dbReference>
<reference evidence="10" key="1">
    <citation type="submission" date="2021-07" db="EMBL/GenBank/DDBJ databases">
        <title>Shewanella sp. YLB-07 whole genome sequence.</title>
        <authorList>
            <person name="Yu L."/>
        </authorList>
    </citation>
    <scope>NUCLEOTIDE SEQUENCE</scope>
    <source>
        <strain evidence="10">YLB-08</strain>
    </source>
</reference>
<proteinExistence type="predicted"/>
<keyword evidence="11" id="KW-1185">Reference proteome</keyword>
<dbReference type="InterPro" id="IPR015853">
    <property type="entry name" value="ABC_transpr_FbpC"/>
</dbReference>
<dbReference type="Proteomes" id="UP000316416">
    <property type="component" value="Chromosome"/>
</dbReference>
<dbReference type="PANTHER" id="PTHR42781">
    <property type="entry name" value="SPERMIDINE/PUTRESCINE IMPORT ATP-BINDING PROTEIN POTA"/>
    <property type="match status" value="1"/>
</dbReference>
<dbReference type="Gene3D" id="3.40.50.300">
    <property type="entry name" value="P-loop containing nucleotide triphosphate hydrolases"/>
    <property type="match status" value="1"/>
</dbReference>
<keyword evidence="2" id="KW-1003">Cell membrane</keyword>
<evidence type="ECO:0000256" key="5">
    <source>
        <dbReference type="ARBA" id="ARBA00022840"/>
    </source>
</evidence>
<evidence type="ECO:0000256" key="2">
    <source>
        <dbReference type="ARBA" id="ARBA00022475"/>
    </source>
</evidence>
<evidence type="ECO:0000259" key="9">
    <source>
        <dbReference type="PROSITE" id="PS50893"/>
    </source>
</evidence>
<feature type="domain" description="ABC transporter" evidence="9">
    <location>
        <begin position="6"/>
        <end position="244"/>
    </location>
</feature>